<dbReference type="EMBL" id="JBBPFD010000007">
    <property type="protein sequence ID" value="KAK7918789.1"/>
    <property type="molecule type" value="Genomic_DNA"/>
</dbReference>
<evidence type="ECO:0000256" key="5">
    <source>
        <dbReference type="ARBA" id="ARBA00022970"/>
    </source>
</evidence>
<dbReference type="GO" id="GO:0015075">
    <property type="term" value="F:monoatomic ion transmembrane transporter activity"/>
    <property type="evidence" value="ECO:0007669"/>
    <property type="project" value="InterPro"/>
</dbReference>
<evidence type="ECO:0000256" key="3">
    <source>
        <dbReference type="ARBA" id="ARBA00022448"/>
    </source>
</evidence>
<gene>
    <name evidence="10" type="ORF">WMY93_010073</name>
</gene>
<dbReference type="PANTHER" id="PTHR11153">
    <property type="entry name" value="SIDEROFLEXIN"/>
    <property type="match status" value="1"/>
</dbReference>
<evidence type="ECO:0000313" key="11">
    <source>
        <dbReference type="Proteomes" id="UP001460270"/>
    </source>
</evidence>
<accession>A0AAW0PGS2</accession>
<evidence type="ECO:0000256" key="8">
    <source>
        <dbReference type="ARBA" id="ARBA00023136"/>
    </source>
</evidence>
<keyword evidence="7" id="KW-0496">Mitochondrion</keyword>
<feature type="transmembrane region" description="Helical" evidence="9">
    <location>
        <begin position="299"/>
        <end position="318"/>
    </location>
</feature>
<keyword evidence="4 9" id="KW-0812">Transmembrane</keyword>
<organism evidence="10 11">
    <name type="scientific">Mugilogobius chulae</name>
    <name type="common">yellowstripe goby</name>
    <dbReference type="NCBI Taxonomy" id="88201"/>
    <lineage>
        <taxon>Eukaryota</taxon>
        <taxon>Metazoa</taxon>
        <taxon>Chordata</taxon>
        <taxon>Craniata</taxon>
        <taxon>Vertebrata</taxon>
        <taxon>Euteleostomi</taxon>
        <taxon>Actinopterygii</taxon>
        <taxon>Neopterygii</taxon>
        <taxon>Teleostei</taxon>
        <taxon>Neoteleostei</taxon>
        <taxon>Acanthomorphata</taxon>
        <taxon>Gobiaria</taxon>
        <taxon>Gobiiformes</taxon>
        <taxon>Gobioidei</taxon>
        <taxon>Gobiidae</taxon>
        <taxon>Gobionellinae</taxon>
        <taxon>Mugilogobius</taxon>
    </lineage>
</organism>
<dbReference type="Pfam" id="PF03820">
    <property type="entry name" value="SFXNs"/>
    <property type="match status" value="2"/>
</dbReference>
<evidence type="ECO:0000256" key="2">
    <source>
        <dbReference type="ARBA" id="ARBA00005974"/>
    </source>
</evidence>
<comment type="caution">
    <text evidence="10">The sequence shown here is derived from an EMBL/GenBank/DDBJ whole genome shotgun (WGS) entry which is preliminary data.</text>
</comment>
<dbReference type="InterPro" id="IPR004686">
    <property type="entry name" value="Mtc"/>
</dbReference>
<keyword evidence="11" id="KW-1185">Reference proteome</keyword>
<sequence length="353" mass="38851">MASSSFDIDAPRWDQSTFMGRLKHFFNITDPRTALLPDARLDEAKALVESCRCHNEIAVKHPYLFYCHVPAPECALVGSCPDFRFSNIGAGRLLQTIVLINAALDTKLAGSVPPGTTEEQLFYAKKLPGGMAITGFMLQFYRTVPAVVFWQWVNQSFNALVNYTNRNAASPITPKQIGVAYVTATSTALATAVGLNLYTKKAPPLVARWVPFAAVAAANCVNIPMMRQQEILNGIAVTDENGNKLGQSKKAAVKGITQVVISRITMAAPGMIIMPIIMQRMEKQKFMQKITFLHGPIQVMMVGVFLIFMVPAACSLFPQQCSMAVSKLEPELRESIASQYGDKIKYVYFNKGL</sequence>
<dbReference type="AlphaFoldDB" id="A0AAW0PGS2"/>
<keyword evidence="5" id="KW-0029">Amino-acid transport</keyword>
<evidence type="ECO:0000256" key="1">
    <source>
        <dbReference type="ARBA" id="ARBA00004225"/>
    </source>
</evidence>
<protein>
    <recommendedName>
        <fullName evidence="12">Sidoreflexin</fullName>
    </recommendedName>
</protein>
<dbReference type="GO" id="GO:0005743">
    <property type="term" value="C:mitochondrial inner membrane"/>
    <property type="evidence" value="ECO:0007669"/>
    <property type="project" value="TreeGrafter"/>
</dbReference>
<reference evidence="11" key="1">
    <citation type="submission" date="2024-04" db="EMBL/GenBank/DDBJ databases">
        <title>Salinicola lusitanus LLJ914,a marine bacterium isolated from the Okinawa Trough.</title>
        <authorList>
            <person name="Li J."/>
        </authorList>
    </citation>
    <scope>NUCLEOTIDE SEQUENCE [LARGE SCALE GENOMIC DNA]</scope>
</reference>
<keyword evidence="8 9" id="KW-0472">Membrane</keyword>
<proteinExistence type="inferred from homology"/>
<keyword evidence="6 9" id="KW-1133">Transmembrane helix</keyword>
<evidence type="ECO:0000256" key="6">
    <source>
        <dbReference type="ARBA" id="ARBA00022989"/>
    </source>
</evidence>
<dbReference type="Proteomes" id="UP001460270">
    <property type="component" value="Unassembled WGS sequence"/>
</dbReference>
<evidence type="ECO:0000256" key="9">
    <source>
        <dbReference type="SAM" id="Phobius"/>
    </source>
</evidence>
<dbReference type="GO" id="GO:0140300">
    <property type="term" value="P:serine import into mitochondrion"/>
    <property type="evidence" value="ECO:0007669"/>
    <property type="project" value="TreeGrafter"/>
</dbReference>
<keyword evidence="3" id="KW-0813">Transport</keyword>
<evidence type="ECO:0000313" key="10">
    <source>
        <dbReference type="EMBL" id="KAK7918789.1"/>
    </source>
</evidence>
<name>A0AAW0PGS2_9GOBI</name>
<evidence type="ECO:0000256" key="7">
    <source>
        <dbReference type="ARBA" id="ARBA00023128"/>
    </source>
</evidence>
<dbReference type="PANTHER" id="PTHR11153:SF14">
    <property type="entry name" value="SIDEROFLEXIN-2"/>
    <property type="match status" value="1"/>
</dbReference>
<comment type="similarity">
    <text evidence="2">Belongs to the sideroflexin family.</text>
</comment>
<comment type="subcellular location">
    <subcellularLocation>
        <location evidence="1">Mitochondrion membrane</location>
        <topology evidence="1">Multi-pass membrane protein</topology>
    </subcellularLocation>
</comment>
<feature type="transmembrane region" description="Helical" evidence="9">
    <location>
        <begin position="260"/>
        <end position="278"/>
    </location>
</feature>
<evidence type="ECO:0000256" key="4">
    <source>
        <dbReference type="ARBA" id="ARBA00022692"/>
    </source>
</evidence>
<evidence type="ECO:0008006" key="12">
    <source>
        <dbReference type="Google" id="ProtNLM"/>
    </source>
</evidence>